<proteinExistence type="predicted"/>
<organism evidence="1 2">
    <name type="scientific">Halpernia frigidisoli</name>
    <dbReference type="NCBI Taxonomy" id="1125876"/>
    <lineage>
        <taxon>Bacteria</taxon>
        <taxon>Pseudomonadati</taxon>
        <taxon>Bacteroidota</taxon>
        <taxon>Flavobacteriia</taxon>
        <taxon>Flavobacteriales</taxon>
        <taxon>Weeksellaceae</taxon>
        <taxon>Chryseobacterium group</taxon>
        <taxon>Halpernia</taxon>
    </lineage>
</organism>
<evidence type="ECO:0000313" key="2">
    <source>
        <dbReference type="Proteomes" id="UP000198931"/>
    </source>
</evidence>
<keyword evidence="2" id="KW-1185">Reference proteome</keyword>
<dbReference type="Proteomes" id="UP000198931">
    <property type="component" value="Unassembled WGS sequence"/>
</dbReference>
<dbReference type="AlphaFoldDB" id="A0A1I3FV32"/>
<dbReference type="STRING" id="1125876.SAMN05443292_1645"/>
<evidence type="ECO:0000313" key="1">
    <source>
        <dbReference type="EMBL" id="SFI15017.1"/>
    </source>
</evidence>
<dbReference type="OrthoDB" id="3395557at2"/>
<gene>
    <name evidence="1" type="ORF">SAMN05443292_1645</name>
</gene>
<accession>A0A1I3FV32</accession>
<reference evidence="1 2" key="1">
    <citation type="submission" date="2016-10" db="EMBL/GenBank/DDBJ databases">
        <authorList>
            <person name="de Groot N.N."/>
        </authorList>
    </citation>
    <scope>NUCLEOTIDE SEQUENCE [LARGE SCALE GENOMIC DNA]</scope>
    <source>
        <strain evidence="1 2">DSM 26000</strain>
    </source>
</reference>
<dbReference type="EMBL" id="FOQT01000002">
    <property type="protein sequence ID" value="SFI15017.1"/>
    <property type="molecule type" value="Genomic_DNA"/>
</dbReference>
<name>A0A1I3FV32_9FLAO</name>
<protein>
    <recommendedName>
        <fullName evidence="3">SIR2-like domain-containing protein</fullName>
    </recommendedName>
</protein>
<sequence>MTDSAKIINETKNYILEIFKNGLSKQKDVALNLKKGIDLLVGSECEDIDFLKKKIIKFCHEELIELYNNPSSNQVNLDRIALIEKNFKKFVIDLNIASMSNLHQLPFERRLTNEESEILKSKLKNDWDFDGWNKGNYYWEPLAKTNNRNSLIFFKYDLFDDDDVKRIINLIKKISHNKILFLTEDQLDYEIDVIEFNLDLLESSYTNWENTWLIYISHEDIITIGGEILTELMKLEFPLKIISKNDLW</sequence>
<dbReference type="RefSeq" id="WP_090079608.1">
    <property type="nucleotide sequence ID" value="NZ_FOQT01000002.1"/>
</dbReference>
<evidence type="ECO:0008006" key="3">
    <source>
        <dbReference type="Google" id="ProtNLM"/>
    </source>
</evidence>